<organism evidence="8 9">
    <name type="scientific">Cyanobacterium aponinum (strain PCC 10605)</name>
    <dbReference type="NCBI Taxonomy" id="755178"/>
    <lineage>
        <taxon>Bacteria</taxon>
        <taxon>Bacillati</taxon>
        <taxon>Cyanobacteriota</taxon>
        <taxon>Cyanophyceae</taxon>
        <taxon>Oscillatoriophycideae</taxon>
        <taxon>Chroococcales</taxon>
        <taxon>Geminocystaceae</taxon>
        <taxon>Cyanobacterium</taxon>
    </lineage>
</organism>
<feature type="binding site" evidence="7">
    <location>
        <position position="153"/>
    </location>
    <ligand>
        <name>[2Fe-2S] cluster</name>
        <dbReference type="ChEBI" id="CHEBI:190135"/>
    </ligand>
</feature>
<dbReference type="GO" id="GO:0003677">
    <property type="term" value="F:DNA binding"/>
    <property type="evidence" value="ECO:0007669"/>
    <property type="project" value="UniProtKB-KW"/>
</dbReference>
<comment type="cofactor">
    <cofactor evidence="6">
        <name>[2Fe-2S] cluster</name>
        <dbReference type="ChEBI" id="CHEBI:190135"/>
    </cofactor>
</comment>
<keyword evidence="2 7" id="KW-0001">2Fe-2S</keyword>
<comment type="cofactor">
    <cofactor evidence="7">
        <name>[2Fe-2S] cluster</name>
        <dbReference type="ChEBI" id="CHEBI:190135"/>
    </cofactor>
    <text evidence="7">Binds 1 [2Fe-2S] cluster.</text>
</comment>
<dbReference type="InterPro" id="IPR002023">
    <property type="entry name" value="NuoE-like"/>
</dbReference>
<dbReference type="PIRSF" id="PIRSF000216">
    <property type="entry name" value="NADH_DH_24kDa"/>
    <property type="match status" value="1"/>
</dbReference>
<dbReference type="CDD" id="cd03064">
    <property type="entry name" value="TRX_Fd_NuoE"/>
    <property type="match status" value="1"/>
</dbReference>
<dbReference type="PATRIC" id="fig|755178.3.peg.3693"/>
<dbReference type="KEGG" id="can:Cyan10605_3468"/>
<protein>
    <submittedName>
        <fullName evidence="8">NAD(P)-dependent nickel-iron dehydrogenase diaphorase component subunit HoxE</fullName>
    </submittedName>
</protein>
<dbReference type="InterPro" id="IPR041921">
    <property type="entry name" value="NuoE_N"/>
</dbReference>
<feature type="binding site" evidence="7">
    <location>
        <position position="108"/>
    </location>
    <ligand>
        <name>[2Fe-2S] cluster</name>
        <dbReference type="ChEBI" id="CHEBI:190135"/>
    </ligand>
</feature>
<gene>
    <name evidence="8" type="ordered locus">Cyan10605_3468</name>
</gene>
<dbReference type="InterPro" id="IPR042128">
    <property type="entry name" value="NuoE_dom"/>
</dbReference>
<comment type="similarity">
    <text evidence="1">Belongs to the complex I 24 kDa subunit family.</text>
</comment>
<dbReference type="Gene3D" id="1.10.10.1590">
    <property type="entry name" value="NADH-quinone oxidoreductase subunit E"/>
    <property type="match status" value="1"/>
</dbReference>
<dbReference type="Gene3D" id="3.40.30.10">
    <property type="entry name" value="Glutaredoxin"/>
    <property type="match status" value="1"/>
</dbReference>
<dbReference type="InterPro" id="IPR028431">
    <property type="entry name" value="NADP_DH_HndA-like"/>
</dbReference>
<evidence type="ECO:0000256" key="4">
    <source>
        <dbReference type="ARBA" id="ARBA00023004"/>
    </source>
</evidence>
<keyword evidence="8" id="KW-0371">Homeobox</keyword>
<accession>K9Z8L3</accession>
<keyword evidence="9" id="KW-1185">Reference proteome</keyword>
<sequence>MFKVGFSWGLILLRGIMTTTIESPAENTQVKDKRFKILDVVIKKNHSRQDALIQVLHKAQSTFGYLEDDVLIYVARQLKLPLSEVFGVATFYHLFSLKPSGAHNCVVCLGTACYVKGSSELLEKLAEATGLQQGETSADGKVSLLTARCIGACGLAPSVVYDGKVCGKQTADEVVKKVTSWLQE</sequence>
<dbReference type="PANTHER" id="PTHR43342">
    <property type="entry name" value="NADH-QUINONE OXIDOREDUCTASE, E SUBUNIT"/>
    <property type="match status" value="1"/>
</dbReference>
<feature type="binding site" evidence="7">
    <location>
        <position position="113"/>
    </location>
    <ligand>
        <name>[2Fe-2S] cluster</name>
        <dbReference type="ChEBI" id="CHEBI:190135"/>
    </ligand>
</feature>
<dbReference type="GO" id="GO:0046872">
    <property type="term" value="F:metal ion binding"/>
    <property type="evidence" value="ECO:0007669"/>
    <property type="project" value="UniProtKB-KW"/>
</dbReference>
<evidence type="ECO:0000256" key="7">
    <source>
        <dbReference type="PIRSR" id="PIRSR000216-1"/>
    </source>
</evidence>
<dbReference type="NCBIfam" id="NF005747">
    <property type="entry name" value="PRK07571.1"/>
    <property type="match status" value="1"/>
</dbReference>
<evidence type="ECO:0000256" key="3">
    <source>
        <dbReference type="ARBA" id="ARBA00022723"/>
    </source>
</evidence>
<evidence type="ECO:0000313" key="8">
    <source>
        <dbReference type="EMBL" id="AFZ55504.1"/>
    </source>
</evidence>
<feature type="binding site" evidence="7">
    <location>
        <position position="149"/>
    </location>
    <ligand>
        <name>[2Fe-2S] cluster</name>
        <dbReference type="ChEBI" id="CHEBI:190135"/>
    </ligand>
</feature>
<proteinExistence type="inferred from homology"/>
<evidence type="ECO:0000256" key="5">
    <source>
        <dbReference type="ARBA" id="ARBA00023014"/>
    </source>
</evidence>
<dbReference type="SUPFAM" id="SSF52833">
    <property type="entry name" value="Thioredoxin-like"/>
    <property type="match status" value="1"/>
</dbReference>
<evidence type="ECO:0000313" key="9">
    <source>
        <dbReference type="Proteomes" id="UP000010480"/>
    </source>
</evidence>
<keyword evidence="5 7" id="KW-0411">Iron-sulfur</keyword>
<dbReference type="EMBL" id="CP003947">
    <property type="protein sequence ID" value="AFZ55504.1"/>
    <property type="molecule type" value="Genomic_DNA"/>
</dbReference>
<dbReference type="PANTHER" id="PTHR43342:SF2">
    <property type="entry name" value="POTENTIAL NAD-REDUCING HYDROGENASE SUBUNIT"/>
    <property type="match status" value="1"/>
</dbReference>
<name>K9Z8L3_CYAAP</name>
<dbReference type="HOGENOM" id="CLU_054362_2_1_3"/>
<dbReference type="AlphaFoldDB" id="K9Z8L3"/>
<keyword evidence="4 7" id="KW-0408">Iron</keyword>
<dbReference type="STRING" id="755178.Cyan10605_3468"/>
<evidence type="ECO:0000256" key="2">
    <source>
        <dbReference type="ARBA" id="ARBA00022714"/>
    </source>
</evidence>
<dbReference type="Pfam" id="PF01257">
    <property type="entry name" value="2Fe-2S_thioredx"/>
    <property type="match status" value="1"/>
</dbReference>
<reference evidence="9" key="1">
    <citation type="journal article" date="2013" name="Proc. Natl. Acad. Sci. U.S.A.">
        <title>Improving the coverage of the cyanobacterial phylum using diversity-driven genome sequencing.</title>
        <authorList>
            <person name="Shih P.M."/>
            <person name="Wu D."/>
            <person name="Latifi A."/>
            <person name="Axen S.D."/>
            <person name="Fewer D.P."/>
            <person name="Talla E."/>
            <person name="Calteau A."/>
            <person name="Cai F."/>
            <person name="Tandeau de Marsac N."/>
            <person name="Rippka R."/>
            <person name="Herdman M."/>
            <person name="Sivonen K."/>
            <person name="Coursin T."/>
            <person name="Laurent T."/>
            <person name="Goodwin L."/>
            <person name="Nolan M."/>
            <person name="Davenport K.W."/>
            <person name="Han C.S."/>
            <person name="Rubin E.M."/>
            <person name="Eisen J.A."/>
            <person name="Woyke T."/>
            <person name="Gugger M."/>
            <person name="Kerfeld C.A."/>
        </authorList>
    </citation>
    <scope>NUCLEOTIDE SEQUENCE [LARGE SCALE GENOMIC DNA]</scope>
    <source>
        <strain evidence="9">PCC 10605</strain>
    </source>
</reference>
<evidence type="ECO:0000256" key="1">
    <source>
        <dbReference type="ARBA" id="ARBA00010643"/>
    </source>
</evidence>
<dbReference type="GO" id="GO:0016491">
    <property type="term" value="F:oxidoreductase activity"/>
    <property type="evidence" value="ECO:0007669"/>
    <property type="project" value="InterPro"/>
</dbReference>
<dbReference type="Proteomes" id="UP000010480">
    <property type="component" value="Chromosome"/>
</dbReference>
<dbReference type="GO" id="GO:0051537">
    <property type="term" value="F:2 iron, 2 sulfur cluster binding"/>
    <property type="evidence" value="ECO:0007669"/>
    <property type="project" value="UniProtKB-KW"/>
</dbReference>
<keyword evidence="3 7" id="KW-0479">Metal-binding</keyword>
<dbReference type="eggNOG" id="COG1905">
    <property type="taxonomic scope" value="Bacteria"/>
</dbReference>
<dbReference type="InterPro" id="IPR036249">
    <property type="entry name" value="Thioredoxin-like_sf"/>
</dbReference>
<evidence type="ECO:0000256" key="6">
    <source>
        <dbReference type="ARBA" id="ARBA00034078"/>
    </source>
</evidence>